<keyword evidence="2" id="KW-1185">Reference proteome</keyword>
<proteinExistence type="predicted"/>
<comment type="caution">
    <text evidence="1">The sequence shown here is derived from an EMBL/GenBank/DDBJ whole genome shotgun (WGS) entry which is preliminary data.</text>
</comment>
<name>A0A916SFZ8_9MICO</name>
<protein>
    <submittedName>
        <fullName evidence="1">Uncharacterized protein</fullName>
    </submittedName>
</protein>
<sequence>MNAVGTMGRSESQAAPLEKAALAIGSALVAWSERRSARAAEPVDFDELMIRRAAEQDAERLLSERHAGANLPLFRIF</sequence>
<dbReference type="RefSeq" id="WP_188509738.1">
    <property type="nucleotide sequence ID" value="NZ_BMGB01000001.1"/>
</dbReference>
<reference evidence="1" key="2">
    <citation type="submission" date="2020-09" db="EMBL/GenBank/DDBJ databases">
        <authorList>
            <person name="Sun Q."/>
            <person name="Zhou Y."/>
        </authorList>
    </citation>
    <scope>NUCLEOTIDE SEQUENCE</scope>
    <source>
        <strain evidence="1">CGMCC 1.12813</strain>
    </source>
</reference>
<reference evidence="1" key="1">
    <citation type="journal article" date="2014" name="Int. J. Syst. Evol. Microbiol.">
        <title>Complete genome sequence of Corynebacterium casei LMG S-19264T (=DSM 44701T), isolated from a smear-ripened cheese.</title>
        <authorList>
            <consortium name="US DOE Joint Genome Institute (JGI-PGF)"/>
            <person name="Walter F."/>
            <person name="Albersmeier A."/>
            <person name="Kalinowski J."/>
            <person name="Ruckert C."/>
        </authorList>
    </citation>
    <scope>NUCLEOTIDE SEQUENCE</scope>
    <source>
        <strain evidence="1">CGMCC 1.12813</strain>
    </source>
</reference>
<accession>A0A916SFZ8</accession>
<dbReference type="AlphaFoldDB" id="A0A916SFZ8"/>
<organism evidence="1 2">
    <name type="scientific">Conyzicola nivalis</name>
    <dbReference type="NCBI Taxonomy" id="1477021"/>
    <lineage>
        <taxon>Bacteria</taxon>
        <taxon>Bacillati</taxon>
        <taxon>Actinomycetota</taxon>
        <taxon>Actinomycetes</taxon>
        <taxon>Micrococcales</taxon>
        <taxon>Microbacteriaceae</taxon>
        <taxon>Conyzicola</taxon>
    </lineage>
</organism>
<evidence type="ECO:0000313" key="2">
    <source>
        <dbReference type="Proteomes" id="UP000606922"/>
    </source>
</evidence>
<evidence type="ECO:0000313" key="1">
    <source>
        <dbReference type="EMBL" id="GGA98975.1"/>
    </source>
</evidence>
<dbReference type="EMBL" id="BMGB01000001">
    <property type="protein sequence ID" value="GGA98975.1"/>
    <property type="molecule type" value="Genomic_DNA"/>
</dbReference>
<gene>
    <name evidence="1" type="ORF">GCM10010979_11860</name>
</gene>
<dbReference type="Proteomes" id="UP000606922">
    <property type="component" value="Unassembled WGS sequence"/>
</dbReference>